<dbReference type="PANTHER" id="PTHR43143:SF1">
    <property type="entry name" value="SERINE_THREONINE-PROTEIN PHOSPHATASE CPPED1"/>
    <property type="match status" value="1"/>
</dbReference>
<dbReference type="SUPFAM" id="SSF56300">
    <property type="entry name" value="Metallo-dependent phosphatases"/>
    <property type="match status" value="1"/>
</dbReference>
<name>X1USF1_9ZZZZ</name>
<dbReference type="Gene3D" id="3.60.21.10">
    <property type="match status" value="1"/>
</dbReference>
<reference evidence="1" key="1">
    <citation type="journal article" date="2014" name="Front. Microbiol.">
        <title>High frequency of phylogenetically diverse reductive dehalogenase-homologous genes in deep subseafloor sedimentary metagenomes.</title>
        <authorList>
            <person name="Kawai M."/>
            <person name="Futagami T."/>
            <person name="Toyoda A."/>
            <person name="Takaki Y."/>
            <person name="Nishi S."/>
            <person name="Hori S."/>
            <person name="Arai W."/>
            <person name="Tsubouchi T."/>
            <person name="Morono Y."/>
            <person name="Uchiyama I."/>
            <person name="Ito T."/>
            <person name="Fujiyama A."/>
            <person name="Inagaki F."/>
            <person name="Takami H."/>
        </authorList>
    </citation>
    <scope>NUCLEOTIDE SEQUENCE</scope>
    <source>
        <strain evidence="1">Expedition CK06-06</strain>
    </source>
</reference>
<dbReference type="InterPro" id="IPR029052">
    <property type="entry name" value="Metallo-depent_PP-like"/>
</dbReference>
<organism evidence="1">
    <name type="scientific">marine sediment metagenome</name>
    <dbReference type="NCBI Taxonomy" id="412755"/>
    <lineage>
        <taxon>unclassified sequences</taxon>
        <taxon>metagenomes</taxon>
        <taxon>ecological metagenomes</taxon>
    </lineage>
</organism>
<dbReference type="AlphaFoldDB" id="X1USF1"/>
<protein>
    <submittedName>
        <fullName evidence="1">Uncharacterized protein</fullName>
    </submittedName>
</protein>
<proteinExistence type="predicted"/>
<gene>
    <name evidence="1" type="ORF">S12H4_40714</name>
</gene>
<dbReference type="InterPro" id="IPR051918">
    <property type="entry name" value="STPP_CPPED1"/>
</dbReference>
<accession>X1USF1</accession>
<dbReference type="EMBL" id="BARW01024733">
    <property type="protein sequence ID" value="GAI95274.1"/>
    <property type="molecule type" value="Genomic_DNA"/>
</dbReference>
<evidence type="ECO:0000313" key="1">
    <source>
        <dbReference type="EMBL" id="GAI95274.1"/>
    </source>
</evidence>
<dbReference type="PANTHER" id="PTHR43143">
    <property type="entry name" value="METALLOPHOSPHOESTERASE, CALCINEURIN SUPERFAMILY"/>
    <property type="match status" value="1"/>
</dbReference>
<comment type="caution">
    <text evidence="1">The sequence shown here is derived from an EMBL/GenBank/DDBJ whole genome shotgun (WGS) entry which is preliminary data.</text>
</comment>
<sequence length="138" mass="15803">MCQYIHNEQFEWLREDLEKTGSERPVCVCLHIPFVSVRKQIHDNPIAALSKGTLVNNGNDVIKLLSNYNVQLVLQGHLHVVEEIKYMKTTYITAGAVSANWWKGKHLGHPEGFVIVDVEGDTFNWKYETYGWTAEITS</sequence>